<dbReference type="AlphaFoldDB" id="A0AAV5WWJ4"/>
<evidence type="ECO:0008006" key="4">
    <source>
        <dbReference type="Google" id="ProtNLM"/>
    </source>
</evidence>
<dbReference type="Proteomes" id="UP001432322">
    <property type="component" value="Unassembled WGS sequence"/>
</dbReference>
<keyword evidence="1" id="KW-0732">Signal</keyword>
<dbReference type="EMBL" id="BTSY01000007">
    <property type="protein sequence ID" value="GMT36461.1"/>
    <property type="molecule type" value="Genomic_DNA"/>
</dbReference>
<evidence type="ECO:0000313" key="2">
    <source>
        <dbReference type="EMBL" id="GMT36461.1"/>
    </source>
</evidence>
<organism evidence="2 3">
    <name type="scientific">Pristionchus fissidentatus</name>
    <dbReference type="NCBI Taxonomy" id="1538716"/>
    <lineage>
        <taxon>Eukaryota</taxon>
        <taxon>Metazoa</taxon>
        <taxon>Ecdysozoa</taxon>
        <taxon>Nematoda</taxon>
        <taxon>Chromadorea</taxon>
        <taxon>Rhabditida</taxon>
        <taxon>Rhabditina</taxon>
        <taxon>Diplogasteromorpha</taxon>
        <taxon>Diplogasteroidea</taxon>
        <taxon>Neodiplogasteridae</taxon>
        <taxon>Pristionchus</taxon>
    </lineage>
</organism>
<evidence type="ECO:0000313" key="3">
    <source>
        <dbReference type="Proteomes" id="UP001432322"/>
    </source>
</evidence>
<feature type="signal peptide" evidence="1">
    <location>
        <begin position="1"/>
        <end position="16"/>
    </location>
</feature>
<reference evidence="2" key="1">
    <citation type="submission" date="2023-10" db="EMBL/GenBank/DDBJ databases">
        <title>Genome assembly of Pristionchus species.</title>
        <authorList>
            <person name="Yoshida K."/>
            <person name="Sommer R.J."/>
        </authorList>
    </citation>
    <scope>NUCLEOTIDE SEQUENCE</scope>
    <source>
        <strain evidence="2">RS5133</strain>
    </source>
</reference>
<feature type="non-terminal residue" evidence="2">
    <location>
        <position position="1"/>
    </location>
</feature>
<name>A0AAV5WWJ4_9BILA</name>
<comment type="caution">
    <text evidence="2">The sequence shown here is derived from an EMBL/GenBank/DDBJ whole genome shotgun (WGS) entry which is preliminary data.</text>
</comment>
<feature type="non-terminal residue" evidence="2">
    <location>
        <position position="194"/>
    </location>
</feature>
<accession>A0AAV5WWJ4</accession>
<proteinExistence type="predicted"/>
<gene>
    <name evidence="2" type="ORF">PFISCL1PPCAC_27758</name>
</gene>
<sequence>SKMFIVLFSLLAFGFAAPIESNGDSFEEVIDAPKEESIYEQVLQLVEPKLREHMLNQGIPEGAVEEFFVINHYLIQKSGFLYLPHDKKKLNEMVQWAKKWTKKHAEKQEKLNFDELHKFQIRVTEEVSSVFGHLFTASARVACLSKAKAINRSNVNEFKGMFDFSLRGTKYNLLFFPEVINKLSPIEQDLFKGV</sequence>
<keyword evidence="3" id="KW-1185">Reference proteome</keyword>
<evidence type="ECO:0000256" key="1">
    <source>
        <dbReference type="SAM" id="SignalP"/>
    </source>
</evidence>
<protein>
    <recommendedName>
        <fullName evidence="4">Secreted protein</fullName>
    </recommendedName>
</protein>
<feature type="chain" id="PRO_5043842950" description="Secreted protein" evidence="1">
    <location>
        <begin position="17"/>
        <end position="194"/>
    </location>
</feature>